<dbReference type="KEGG" id="mhz:Metho_1455"/>
<accession>L0KW26</accession>
<organism evidence="1 2">
    <name type="scientific">Methanomethylovorans hollandica (strain DSM 15978 / NBRC 107637 / DMS1)</name>
    <dbReference type="NCBI Taxonomy" id="867904"/>
    <lineage>
        <taxon>Archaea</taxon>
        <taxon>Methanobacteriati</taxon>
        <taxon>Methanobacteriota</taxon>
        <taxon>Stenosarchaea group</taxon>
        <taxon>Methanomicrobia</taxon>
        <taxon>Methanosarcinales</taxon>
        <taxon>Methanosarcinaceae</taxon>
        <taxon>Methanomethylovorans</taxon>
    </lineage>
</organism>
<dbReference type="EMBL" id="CP003362">
    <property type="protein sequence ID" value="AGB49662.1"/>
    <property type="molecule type" value="Genomic_DNA"/>
</dbReference>
<evidence type="ECO:0000313" key="2">
    <source>
        <dbReference type="Proteomes" id="UP000010866"/>
    </source>
</evidence>
<gene>
    <name evidence="1" type="ordered locus">Metho_1455</name>
</gene>
<reference evidence="2" key="1">
    <citation type="submission" date="2012-02" db="EMBL/GenBank/DDBJ databases">
        <title>Complete sequence of chromosome of Methanomethylovorans hollandica DSM 15978.</title>
        <authorList>
            <person name="Lucas S."/>
            <person name="Copeland A."/>
            <person name="Lapidus A."/>
            <person name="Glavina del Rio T."/>
            <person name="Dalin E."/>
            <person name="Tice H."/>
            <person name="Bruce D."/>
            <person name="Goodwin L."/>
            <person name="Pitluck S."/>
            <person name="Peters L."/>
            <person name="Mikhailova N."/>
            <person name="Held B."/>
            <person name="Kyrpides N."/>
            <person name="Mavromatis K."/>
            <person name="Ivanova N."/>
            <person name="Brettin T."/>
            <person name="Detter J.C."/>
            <person name="Han C."/>
            <person name="Larimer F."/>
            <person name="Land M."/>
            <person name="Hauser L."/>
            <person name="Markowitz V."/>
            <person name="Cheng J.-F."/>
            <person name="Hugenholtz P."/>
            <person name="Woyke T."/>
            <person name="Wu D."/>
            <person name="Spring S."/>
            <person name="Schroeder M."/>
            <person name="Brambilla E."/>
            <person name="Klenk H.-P."/>
            <person name="Eisen J.A."/>
        </authorList>
    </citation>
    <scope>NUCLEOTIDE SEQUENCE [LARGE SCALE GENOMIC DNA]</scope>
    <source>
        <strain evidence="2">DSM 15978 / NBRC 107637 / DMS1</strain>
    </source>
</reference>
<dbReference type="Proteomes" id="UP000010866">
    <property type="component" value="Chromosome"/>
</dbReference>
<proteinExistence type="predicted"/>
<evidence type="ECO:0000313" key="1">
    <source>
        <dbReference type="EMBL" id="AGB49662.1"/>
    </source>
</evidence>
<dbReference type="HOGENOM" id="CLU_1590897_0_0_2"/>
<dbReference type="STRING" id="867904.Metho_1455"/>
<dbReference type="AlphaFoldDB" id="L0KW26"/>
<name>L0KW26_METHD</name>
<keyword evidence="2" id="KW-1185">Reference proteome</keyword>
<sequence length="167" mass="19849">MMETCVICGGEQDSRHFKDYNICTTCADIMEDVMGEYFIQTIWKREPKAHKAYLQYLDHTIRYISDYKKLTDKSESHIRHVASRVQGALESNAAPLKQKYFTHMQMVLKWLETTPHFYHYYFKDYYVCPNCGSSIFEKYVRTDVGHWMIVSCSECDTLIKKYYSPQL</sequence>
<protein>
    <submittedName>
        <fullName evidence="1">Uncharacterized protein</fullName>
    </submittedName>
</protein>